<dbReference type="AlphaFoldDB" id="A0A1I2BX08"/>
<organism evidence="1 2">
    <name type="scientific">Thermoflexibacter ruber</name>
    <dbReference type="NCBI Taxonomy" id="1003"/>
    <lineage>
        <taxon>Bacteria</taxon>
        <taxon>Pseudomonadati</taxon>
        <taxon>Bacteroidota</taxon>
        <taxon>Cytophagia</taxon>
        <taxon>Cytophagales</taxon>
        <taxon>Thermoflexibacteraceae</taxon>
        <taxon>Thermoflexibacter</taxon>
    </lineage>
</organism>
<reference evidence="1 2" key="1">
    <citation type="submission" date="2016-10" db="EMBL/GenBank/DDBJ databases">
        <authorList>
            <person name="de Groot N.N."/>
        </authorList>
    </citation>
    <scope>NUCLEOTIDE SEQUENCE [LARGE SCALE GENOMIC DNA]</scope>
    <source>
        <strain>GEY</strain>
        <strain evidence="2">DSM 9560</strain>
    </source>
</reference>
<keyword evidence="2" id="KW-1185">Reference proteome</keyword>
<gene>
    <name evidence="1" type="ORF">SAMN04488541_1003164</name>
</gene>
<sequence length="39" mass="4472">MYAKILKIFHLVVLYLFILSGLTSPYTCSFMIMNVSKAN</sequence>
<dbReference type="Proteomes" id="UP000199513">
    <property type="component" value="Unassembled WGS sequence"/>
</dbReference>
<accession>A0A1I2BX08</accession>
<evidence type="ECO:0000313" key="2">
    <source>
        <dbReference type="Proteomes" id="UP000199513"/>
    </source>
</evidence>
<dbReference type="STRING" id="1003.SAMN04488541_1003164"/>
<proteinExistence type="predicted"/>
<protein>
    <submittedName>
        <fullName evidence="1">Uncharacterized protein</fullName>
    </submittedName>
</protein>
<dbReference type="EMBL" id="FONY01000003">
    <property type="protein sequence ID" value="SFE59870.1"/>
    <property type="molecule type" value="Genomic_DNA"/>
</dbReference>
<evidence type="ECO:0000313" key="1">
    <source>
        <dbReference type="EMBL" id="SFE59870.1"/>
    </source>
</evidence>
<name>A0A1I2BX08_9BACT</name>